<dbReference type="InterPro" id="IPR050493">
    <property type="entry name" value="FAD-dep_Monooxygenase_BioMet"/>
</dbReference>
<keyword evidence="3" id="KW-0274">FAD</keyword>
<dbReference type="PANTHER" id="PTHR13789">
    <property type="entry name" value="MONOOXYGENASE"/>
    <property type="match status" value="1"/>
</dbReference>
<proteinExistence type="inferred from homology"/>
<evidence type="ECO:0000256" key="2">
    <source>
        <dbReference type="ARBA" id="ARBA00022630"/>
    </source>
</evidence>
<dbReference type="GO" id="GO:0071949">
    <property type="term" value="F:FAD binding"/>
    <property type="evidence" value="ECO:0007669"/>
    <property type="project" value="InterPro"/>
</dbReference>
<protein>
    <recommendedName>
        <fullName evidence="6">FAD-binding domain-containing protein</fullName>
    </recommendedName>
</protein>
<keyword evidence="2" id="KW-0285">Flavoprotein</keyword>
<organism evidence="7 8">
    <name type="scientific">Mycena albidolilacea</name>
    <dbReference type="NCBI Taxonomy" id="1033008"/>
    <lineage>
        <taxon>Eukaryota</taxon>
        <taxon>Fungi</taxon>
        <taxon>Dikarya</taxon>
        <taxon>Basidiomycota</taxon>
        <taxon>Agaricomycotina</taxon>
        <taxon>Agaricomycetes</taxon>
        <taxon>Agaricomycetidae</taxon>
        <taxon>Agaricales</taxon>
        <taxon>Marasmiineae</taxon>
        <taxon>Mycenaceae</taxon>
        <taxon>Mycena</taxon>
    </lineage>
</organism>
<feature type="domain" description="FAD-binding" evidence="6">
    <location>
        <begin position="27"/>
        <end position="386"/>
    </location>
</feature>
<dbReference type="EMBL" id="JARIHO010000040">
    <property type="protein sequence ID" value="KAJ7328080.1"/>
    <property type="molecule type" value="Genomic_DNA"/>
</dbReference>
<keyword evidence="4" id="KW-0560">Oxidoreductase</keyword>
<evidence type="ECO:0000313" key="8">
    <source>
        <dbReference type="Proteomes" id="UP001218218"/>
    </source>
</evidence>
<evidence type="ECO:0000256" key="3">
    <source>
        <dbReference type="ARBA" id="ARBA00022827"/>
    </source>
</evidence>
<evidence type="ECO:0000259" key="6">
    <source>
        <dbReference type="Pfam" id="PF01494"/>
    </source>
</evidence>
<comment type="caution">
    <text evidence="7">The sequence shown here is derived from an EMBL/GenBank/DDBJ whole genome shotgun (WGS) entry which is preliminary data.</text>
</comment>
<accession>A0AAD6ZL35</accession>
<dbReference type="Proteomes" id="UP001218218">
    <property type="component" value="Unassembled WGS sequence"/>
</dbReference>
<dbReference type="PANTHER" id="PTHR13789:SF314">
    <property type="entry name" value="FAD-BINDING DOMAIN-CONTAINING PROTEIN"/>
    <property type="match status" value="1"/>
</dbReference>
<gene>
    <name evidence="7" type="ORF">DFH08DRAFT_1026211</name>
</gene>
<dbReference type="InterPro" id="IPR002938">
    <property type="entry name" value="FAD-bd"/>
</dbReference>
<dbReference type="InterPro" id="IPR036188">
    <property type="entry name" value="FAD/NAD-bd_sf"/>
</dbReference>
<keyword evidence="5" id="KW-0503">Monooxygenase</keyword>
<evidence type="ECO:0000256" key="1">
    <source>
        <dbReference type="ARBA" id="ARBA00007992"/>
    </source>
</evidence>
<dbReference type="AlphaFoldDB" id="A0AAD6ZL35"/>
<dbReference type="Pfam" id="PF01494">
    <property type="entry name" value="FAD_binding_3"/>
    <property type="match status" value="1"/>
</dbReference>
<evidence type="ECO:0000256" key="4">
    <source>
        <dbReference type="ARBA" id="ARBA00023002"/>
    </source>
</evidence>
<dbReference type="SUPFAM" id="SSF54373">
    <property type="entry name" value="FAD-linked reductases, C-terminal domain"/>
    <property type="match status" value="1"/>
</dbReference>
<name>A0AAD6ZL35_9AGAR</name>
<keyword evidence="8" id="KW-1185">Reference proteome</keyword>
<dbReference type="Gene3D" id="3.50.50.60">
    <property type="entry name" value="FAD/NAD(P)-binding domain"/>
    <property type="match status" value="1"/>
</dbReference>
<reference evidence="7" key="1">
    <citation type="submission" date="2023-03" db="EMBL/GenBank/DDBJ databases">
        <title>Massive genome expansion in bonnet fungi (Mycena s.s.) driven by repeated elements and novel gene families across ecological guilds.</title>
        <authorList>
            <consortium name="Lawrence Berkeley National Laboratory"/>
            <person name="Harder C.B."/>
            <person name="Miyauchi S."/>
            <person name="Viragh M."/>
            <person name="Kuo A."/>
            <person name="Thoen E."/>
            <person name="Andreopoulos B."/>
            <person name="Lu D."/>
            <person name="Skrede I."/>
            <person name="Drula E."/>
            <person name="Henrissat B."/>
            <person name="Morin E."/>
            <person name="Kohler A."/>
            <person name="Barry K."/>
            <person name="LaButti K."/>
            <person name="Morin E."/>
            <person name="Salamov A."/>
            <person name="Lipzen A."/>
            <person name="Mereny Z."/>
            <person name="Hegedus B."/>
            <person name="Baldrian P."/>
            <person name="Stursova M."/>
            <person name="Weitz H."/>
            <person name="Taylor A."/>
            <person name="Grigoriev I.V."/>
            <person name="Nagy L.G."/>
            <person name="Martin F."/>
            <person name="Kauserud H."/>
        </authorList>
    </citation>
    <scope>NUCLEOTIDE SEQUENCE</scope>
    <source>
        <strain evidence="7">CBHHK002</strain>
    </source>
</reference>
<dbReference type="SUPFAM" id="SSF51905">
    <property type="entry name" value="FAD/NAD(P)-binding domain"/>
    <property type="match status" value="1"/>
</dbReference>
<dbReference type="PRINTS" id="PR00420">
    <property type="entry name" value="RNGMNOXGNASE"/>
</dbReference>
<evidence type="ECO:0000313" key="7">
    <source>
        <dbReference type="EMBL" id="KAJ7328080.1"/>
    </source>
</evidence>
<comment type="similarity">
    <text evidence="1">Belongs to the paxM FAD-dependent monooxygenase family.</text>
</comment>
<sequence length="422" mass="46540">MSIQAVLKDHETQTASVAGETSPGQLNIAIVGAGLVGLATAAMLRKEGHRITIFESSSFHAEIGAGIFLPPNGVGVLKERLPELNWDAMQAVDFRSLESFNVTGTHLNTDDVSEAWTLYPQGWFMIHRVDLHKEVMRVALDPGALANPPAVIRLSAPIEAVNFDPERPSVTTVSGEEFKFDLVLGTDGIKSTVRRLMVGAEYEPPATQFGFYRWMVDLKAHPELLWLRDERKTSGPTSIFGGAKVMGMFAYPIRGGNLINISVAYHDNRDQDAVDWNEETQPEAFTQAFEDFNDKFKGIVAVAEKPRTWQLRKLPKLPTWIKGNVAILGDAAHAMFPTYGQGFAIGLEDAATVATLFPKGTEASEVTSRLKTFEEIRKPRGERVSQMSTDGMRPPDNESFWIKPELLGYDPVAITQAVLKKA</sequence>
<evidence type="ECO:0000256" key="5">
    <source>
        <dbReference type="ARBA" id="ARBA00023033"/>
    </source>
</evidence>
<dbReference type="GO" id="GO:0004497">
    <property type="term" value="F:monooxygenase activity"/>
    <property type="evidence" value="ECO:0007669"/>
    <property type="project" value="UniProtKB-KW"/>
</dbReference>